<organism evidence="2 3">
    <name type="scientific">Uncinula necator</name>
    <name type="common">Grape powdery mildew</name>
    <dbReference type="NCBI Taxonomy" id="52586"/>
    <lineage>
        <taxon>Eukaryota</taxon>
        <taxon>Fungi</taxon>
        <taxon>Dikarya</taxon>
        <taxon>Ascomycota</taxon>
        <taxon>Pezizomycotina</taxon>
        <taxon>Leotiomycetes</taxon>
        <taxon>Erysiphales</taxon>
        <taxon>Erysiphaceae</taxon>
        <taxon>Erysiphe</taxon>
    </lineage>
</organism>
<feature type="region of interest" description="Disordered" evidence="1">
    <location>
        <begin position="243"/>
        <end position="277"/>
    </location>
</feature>
<reference evidence="2 3" key="1">
    <citation type="journal article" date="2014" name="BMC Genomics">
        <title>Adaptive genomic structural variation in the grape powdery mildew pathogen, Erysiphe necator.</title>
        <authorList>
            <person name="Jones L."/>
            <person name="Riaz S."/>
            <person name="Morales-Cruz A."/>
            <person name="Amrine K.C."/>
            <person name="McGuire B."/>
            <person name="Gubler W.D."/>
            <person name="Walker M.A."/>
            <person name="Cantu D."/>
        </authorList>
    </citation>
    <scope>NUCLEOTIDE SEQUENCE [LARGE SCALE GENOMIC DNA]</scope>
    <source>
        <strain evidence="3">c</strain>
    </source>
</reference>
<dbReference type="Proteomes" id="UP000030854">
    <property type="component" value="Unassembled WGS sequence"/>
</dbReference>
<keyword evidence="3" id="KW-1185">Reference proteome</keyword>
<feature type="compositionally biased region" description="Acidic residues" evidence="1">
    <location>
        <begin position="245"/>
        <end position="256"/>
    </location>
</feature>
<dbReference type="HOGENOM" id="CLU_1005411_0_0_1"/>
<comment type="caution">
    <text evidence="2">The sequence shown here is derived from an EMBL/GenBank/DDBJ whole genome shotgun (WGS) entry which is preliminary data.</text>
</comment>
<evidence type="ECO:0000256" key="1">
    <source>
        <dbReference type="SAM" id="MobiDB-lite"/>
    </source>
</evidence>
<gene>
    <name evidence="2" type="ORF">EV44_g3672</name>
</gene>
<evidence type="ECO:0000313" key="3">
    <source>
        <dbReference type="Proteomes" id="UP000030854"/>
    </source>
</evidence>
<accession>A0A0B1P4M4</accession>
<protein>
    <submittedName>
        <fullName evidence="2">Uncharacterized protein</fullName>
    </submittedName>
</protein>
<proteinExistence type="predicted"/>
<dbReference type="EMBL" id="JNVN01002717">
    <property type="protein sequence ID" value="KHJ31629.1"/>
    <property type="molecule type" value="Genomic_DNA"/>
</dbReference>
<dbReference type="STRING" id="52586.A0A0B1P4M4"/>
<sequence length="277" mass="30944">MKAVKALREIVGREGLGPLNYRALAEKINVQLNLLEFFQASADAAKEFRNMSQRLNMRKRPRPGNKEFYFVAVLRGRYNEKSRWKKVTLSPGISQADQGSELSIISQGLVNAMAFPRFTLSREKDDSGLFVSTADGGATELKEFTYFNVGVSGIWRRVYAFIRPYDKKGSGELHLVLGLPWLYEVNAVISVRTSSIVIEDKKLDGCITTLNSPELIPSSPHNLVLQPKIPVAFRSSEGKSSFVAETEDYQVDDESSDTTVSEDMMSDTENSEAESLK</sequence>
<feature type="compositionally biased region" description="Acidic residues" evidence="1">
    <location>
        <begin position="264"/>
        <end position="277"/>
    </location>
</feature>
<evidence type="ECO:0000313" key="2">
    <source>
        <dbReference type="EMBL" id="KHJ31629.1"/>
    </source>
</evidence>
<name>A0A0B1P4M4_UNCNE</name>
<dbReference type="AlphaFoldDB" id="A0A0B1P4M4"/>